<dbReference type="InterPro" id="IPR012338">
    <property type="entry name" value="Beta-lactam/transpept-like"/>
</dbReference>
<dbReference type="EMBL" id="JAVDYG010000001">
    <property type="protein sequence ID" value="MDR7360901.1"/>
    <property type="molecule type" value="Genomic_DNA"/>
</dbReference>
<dbReference type="RefSeq" id="WP_310298072.1">
    <property type="nucleotide sequence ID" value="NZ_BAAAPS010000002.1"/>
</dbReference>
<gene>
    <name evidence="2" type="ORF">J2S63_000454</name>
</gene>
<sequence length="349" mass="36752">MDRLETRLRDLLSGWVAEGREPGGAVAVARDGELVEVLAGTVDGTHPWASGTLVMTWSVAKPFAALTVLGVVAEGALGLDQPVADLWPAYAARGKEATTVRHVLSHAAGVPVFPEAAAHLEHDDREGLVALLAGAEPWHAPGAGVAEHALTYGHLCDELVRRATGEDLADRFATLAAAHDWDLHLRVGPADLSRVADVVPLAGWPQTYTEDPRWGPALTRPPGLLEPGTMNSERFRTSSFPAVALHASARGLARFYAGLLPEDGPVARLLGPELHRAFVTAQASGHDLVLDREVAWTLGFQVDGEAVGMGGAGGCSAWVAHDGTAVGWVTRGLGDHDRVDALWDALAQG</sequence>
<dbReference type="Proteomes" id="UP001183648">
    <property type="component" value="Unassembled WGS sequence"/>
</dbReference>
<evidence type="ECO:0000313" key="2">
    <source>
        <dbReference type="EMBL" id="MDR7360901.1"/>
    </source>
</evidence>
<proteinExistence type="predicted"/>
<evidence type="ECO:0000259" key="1">
    <source>
        <dbReference type="Pfam" id="PF00144"/>
    </source>
</evidence>
<feature type="domain" description="Beta-lactamase-related" evidence="1">
    <location>
        <begin position="10"/>
        <end position="335"/>
    </location>
</feature>
<evidence type="ECO:0000313" key="3">
    <source>
        <dbReference type="Proteomes" id="UP001183648"/>
    </source>
</evidence>
<keyword evidence="3" id="KW-1185">Reference proteome</keyword>
<name>A0ABU2BQK4_9ACTN</name>
<dbReference type="InterPro" id="IPR052907">
    <property type="entry name" value="Beta-lactamase/esterase"/>
</dbReference>
<reference evidence="2 3" key="1">
    <citation type="submission" date="2023-07" db="EMBL/GenBank/DDBJ databases">
        <title>Sequencing the genomes of 1000 actinobacteria strains.</title>
        <authorList>
            <person name="Klenk H.-P."/>
        </authorList>
    </citation>
    <scope>NUCLEOTIDE SEQUENCE [LARGE SCALE GENOMIC DNA]</scope>
    <source>
        <strain evidence="2 3">DSM 19426</strain>
    </source>
</reference>
<dbReference type="Gene3D" id="3.40.710.10">
    <property type="entry name" value="DD-peptidase/beta-lactamase superfamily"/>
    <property type="match status" value="1"/>
</dbReference>
<accession>A0ABU2BQK4</accession>
<dbReference type="SUPFAM" id="SSF56601">
    <property type="entry name" value="beta-lactamase/transpeptidase-like"/>
    <property type="match status" value="1"/>
</dbReference>
<dbReference type="PANTHER" id="PTHR43319:SF3">
    <property type="entry name" value="BETA-LACTAMASE-RELATED DOMAIN-CONTAINING PROTEIN"/>
    <property type="match status" value="1"/>
</dbReference>
<organism evidence="2 3">
    <name type="scientific">Nocardioides marmoribigeumensis</name>
    <dbReference type="NCBI Taxonomy" id="433649"/>
    <lineage>
        <taxon>Bacteria</taxon>
        <taxon>Bacillati</taxon>
        <taxon>Actinomycetota</taxon>
        <taxon>Actinomycetes</taxon>
        <taxon>Propionibacteriales</taxon>
        <taxon>Nocardioidaceae</taxon>
        <taxon>Nocardioides</taxon>
    </lineage>
</organism>
<dbReference type="InterPro" id="IPR001466">
    <property type="entry name" value="Beta-lactam-related"/>
</dbReference>
<protein>
    <submittedName>
        <fullName evidence="2">CubicO group peptidase (Beta-lactamase class C family)</fullName>
    </submittedName>
</protein>
<dbReference type="Pfam" id="PF00144">
    <property type="entry name" value="Beta-lactamase"/>
    <property type="match status" value="1"/>
</dbReference>
<dbReference type="PANTHER" id="PTHR43319">
    <property type="entry name" value="BETA-LACTAMASE-RELATED"/>
    <property type="match status" value="1"/>
</dbReference>
<comment type="caution">
    <text evidence="2">The sequence shown here is derived from an EMBL/GenBank/DDBJ whole genome shotgun (WGS) entry which is preliminary data.</text>
</comment>